<reference evidence="2" key="1">
    <citation type="submission" date="2018-05" db="EMBL/GenBank/DDBJ databases">
        <authorList>
            <person name="Lanie J.A."/>
            <person name="Ng W.-L."/>
            <person name="Kazmierczak K.M."/>
            <person name="Andrzejewski T.M."/>
            <person name="Davidsen T.M."/>
            <person name="Wayne K.J."/>
            <person name="Tettelin H."/>
            <person name="Glass J.I."/>
            <person name="Rusch D."/>
            <person name="Podicherti R."/>
            <person name="Tsui H.-C.T."/>
            <person name="Winkler M.E."/>
        </authorList>
    </citation>
    <scope>NUCLEOTIDE SEQUENCE</scope>
</reference>
<keyword evidence="1" id="KW-0472">Membrane</keyword>
<evidence type="ECO:0000256" key="1">
    <source>
        <dbReference type="SAM" id="Phobius"/>
    </source>
</evidence>
<dbReference type="AlphaFoldDB" id="A0A381VRK5"/>
<sequence>MNSKVFGSFMIVGPILAMVMWAAFVPEIGDLSVSDYLDKLIENDVAVRFGSLVGNIGFLVMLLGLFFLSRTLRSGNSIGAVCAEISGLLLIAMLAVAFVADGAQVDAIEQAKTDRAVGEGILIASMATESFGGFLISATFSLLGVALAIQRKFHLAVGCLVILVGISASVSQVITEAPWYFGLVGWIGIMLMTLVMGIWSVVQKEN</sequence>
<keyword evidence="1" id="KW-1133">Transmembrane helix</keyword>
<evidence type="ECO:0008006" key="3">
    <source>
        <dbReference type="Google" id="ProtNLM"/>
    </source>
</evidence>
<protein>
    <recommendedName>
        <fullName evidence="3">DUF4386 domain-containing protein</fullName>
    </recommendedName>
</protein>
<evidence type="ECO:0000313" key="2">
    <source>
        <dbReference type="EMBL" id="SVA42864.1"/>
    </source>
</evidence>
<dbReference type="EMBL" id="UINC01009561">
    <property type="protein sequence ID" value="SVA42864.1"/>
    <property type="molecule type" value="Genomic_DNA"/>
</dbReference>
<organism evidence="2">
    <name type="scientific">marine metagenome</name>
    <dbReference type="NCBI Taxonomy" id="408172"/>
    <lineage>
        <taxon>unclassified sequences</taxon>
        <taxon>metagenomes</taxon>
        <taxon>ecological metagenomes</taxon>
    </lineage>
</organism>
<feature type="transmembrane region" description="Helical" evidence="1">
    <location>
        <begin position="5"/>
        <end position="25"/>
    </location>
</feature>
<feature type="transmembrane region" description="Helical" evidence="1">
    <location>
        <begin position="180"/>
        <end position="202"/>
    </location>
</feature>
<gene>
    <name evidence="2" type="ORF">METZ01_LOCUS95718</name>
</gene>
<name>A0A381VRK5_9ZZZZ</name>
<keyword evidence="1" id="KW-0812">Transmembrane</keyword>
<feature type="transmembrane region" description="Helical" evidence="1">
    <location>
        <begin position="80"/>
        <end position="100"/>
    </location>
</feature>
<accession>A0A381VRK5</accession>
<feature type="transmembrane region" description="Helical" evidence="1">
    <location>
        <begin position="120"/>
        <end position="148"/>
    </location>
</feature>
<feature type="transmembrane region" description="Helical" evidence="1">
    <location>
        <begin position="45"/>
        <end position="68"/>
    </location>
</feature>
<proteinExistence type="predicted"/>
<feature type="transmembrane region" description="Helical" evidence="1">
    <location>
        <begin position="155"/>
        <end position="174"/>
    </location>
</feature>